<evidence type="ECO:0000256" key="5">
    <source>
        <dbReference type="ARBA" id="ARBA00022692"/>
    </source>
</evidence>
<evidence type="ECO:0000256" key="7">
    <source>
        <dbReference type="ARBA" id="ARBA00022825"/>
    </source>
</evidence>
<dbReference type="PANTHER" id="PTHR11731">
    <property type="entry name" value="PROTEASE FAMILY S9B,C DIPEPTIDYL-PEPTIDASE IV-RELATED"/>
    <property type="match status" value="1"/>
</dbReference>
<dbReference type="Gene3D" id="3.40.50.1820">
    <property type="entry name" value="alpha/beta hydrolase"/>
    <property type="match status" value="1"/>
</dbReference>
<comment type="subcellular location">
    <subcellularLocation>
        <location evidence="12">Endomembrane system</location>
        <topology evidence="12">Single-pass membrane protein</topology>
    </subcellularLocation>
    <subcellularLocation>
        <location evidence="1">Membrane</location>
        <topology evidence="1">Single-pass type II membrane protein</topology>
    </subcellularLocation>
</comment>
<keyword evidence="6" id="KW-0378">Hydrolase</keyword>
<evidence type="ECO:0000256" key="10">
    <source>
        <dbReference type="ARBA" id="ARBA00023136"/>
    </source>
</evidence>
<dbReference type="RefSeq" id="XP_040163220.1">
    <property type="nucleotide sequence ID" value="XM_040307286.1"/>
</dbReference>
<dbReference type="SUPFAM" id="SSF82171">
    <property type="entry name" value="DPP6 N-terminal domain-like"/>
    <property type="match status" value="1"/>
</dbReference>
<evidence type="ECO:0000313" key="19">
    <source>
        <dbReference type="Proteomes" id="UP000075840"/>
    </source>
</evidence>
<feature type="domain" description="Dipeptidylpeptidase IV N-terminal" evidence="17">
    <location>
        <begin position="126"/>
        <end position="480"/>
    </location>
</feature>
<keyword evidence="3" id="KW-0031">Aminopeptidase</keyword>
<organism evidence="18 19">
    <name type="scientific">Anopheles arabiensis</name>
    <name type="common">Mosquito</name>
    <dbReference type="NCBI Taxonomy" id="7173"/>
    <lineage>
        <taxon>Eukaryota</taxon>
        <taxon>Metazoa</taxon>
        <taxon>Ecdysozoa</taxon>
        <taxon>Arthropoda</taxon>
        <taxon>Hexapoda</taxon>
        <taxon>Insecta</taxon>
        <taxon>Pterygota</taxon>
        <taxon>Neoptera</taxon>
        <taxon>Endopterygota</taxon>
        <taxon>Diptera</taxon>
        <taxon>Nematocera</taxon>
        <taxon>Culicoidea</taxon>
        <taxon>Culicidae</taxon>
        <taxon>Anophelinae</taxon>
        <taxon>Anopheles</taxon>
    </lineage>
</organism>
<dbReference type="Pfam" id="PF00326">
    <property type="entry name" value="Peptidase_S9"/>
    <property type="match status" value="1"/>
</dbReference>
<keyword evidence="11" id="KW-0325">Glycoprotein</keyword>
<evidence type="ECO:0000256" key="11">
    <source>
        <dbReference type="ARBA" id="ARBA00023180"/>
    </source>
</evidence>
<protein>
    <recommendedName>
        <fullName evidence="13">Venom dipeptidyl peptidase 4</fullName>
    </recommendedName>
</protein>
<accession>A0A1I8JT93</accession>
<evidence type="ECO:0000256" key="4">
    <source>
        <dbReference type="ARBA" id="ARBA00022670"/>
    </source>
</evidence>
<dbReference type="GO" id="GO:0004177">
    <property type="term" value="F:aminopeptidase activity"/>
    <property type="evidence" value="ECO:0007669"/>
    <property type="project" value="UniProtKB-KW"/>
</dbReference>
<evidence type="ECO:0000256" key="8">
    <source>
        <dbReference type="ARBA" id="ARBA00022968"/>
    </source>
</evidence>
<evidence type="ECO:0000259" key="16">
    <source>
        <dbReference type="Pfam" id="PF00326"/>
    </source>
</evidence>
<dbReference type="GO" id="GO:0008239">
    <property type="term" value="F:dipeptidyl-peptidase activity"/>
    <property type="evidence" value="ECO:0007669"/>
    <property type="project" value="TreeGrafter"/>
</dbReference>
<dbReference type="SUPFAM" id="SSF53474">
    <property type="entry name" value="alpha/beta-Hydrolases"/>
    <property type="match status" value="1"/>
</dbReference>
<evidence type="ECO:0000256" key="14">
    <source>
        <dbReference type="SAM" id="MobiDB-lite"/>
    </source>
</evidence>
<dbReference type="GO" id="GO:0006508">
    <property type="term" value="P:proteolysis"/>
    <property type="evidence" value="ECO:0007669"/>
    <property type="project" value="UniProtKB-KW"/>
</dbReference>
<dbReference type="GO" id="GO:0005886">
    <property type="term" value="C:plasma membrane"/>
    <property type="evidence" value="ECO:0007669"/>
    <property type="project" value="TreeGrafter"/>
</dbReference>
<evidence type="ECO:0000256" key="13">
    <source>
        <dbReference type="ARBA" id="ARBA00072929"/>
    </source>
</evidence>
<evidence type="ECO:0000256" key="12">
    <source>
        <dbReference type="ARBA" id="ARBA00037847"/>
    </source>
</evidence>
<feature type="transmembrane region" description="Helical" evidence="15">
    <location>
        <begin position="27"/>
        <end position="48"/>
    </location>
</feature>
<evidence type="ECO:0000256" key="9">
    <source>
        <dbReference type="ARBA" id="ARBA00022989"/>
    </source>
</evidence>
<reference evidence="18" key="1">
    <citation type="submission" date="2022-08" db="UniProtKB">
        <authorList>
            <consortium name="EnsemblMetazoa"/>
        </authorList>
    </citation>
    <scope>IDENTIFICATION</scope>
    <source>
        <strain evidence="18">Dongola</strain>
    </source>
</reference>
<sequence length="878" mass="100001">MEYFRVQYEQDMKLVSANPNQRNWRGILIALLVIIVVLALIVTSVVLLTPPDEGPRVKGQRIRLQDIIDGEYAPKKLNGSWIGPDEFLYQNHWGEISLLNMNNLSERVLMSNTTMKTLAPVKFSISADRRYLLLAQNVQKLFRHSFLAQYTVYDITTSETIPLTINSQMDEWPYLLHAEFTPKGQSIVLVYEYDIYYRPSARALQAYRLTKNAIPGIVYNGVPDWLYEEEILHTNKAIWLSTDGHLMLYTTFNDTLVQEQQFAWYGTATGDINLYPQIRSLRYPKPGTSNPTVTLNVADLTDPKSIRMNKLTPPPILLNQEHYFTSASWVSPSEVSVVWMNRPQNLSVVTLCKSPMWYCQETHRISGDGRGWVDEMSVPFFSLNGSSYIAISPLRDGSAGHFRHLVHVHIGKKRIIPLTHGRFEVNKILHWDQANNFVYYLGIPEHSPAQQHLYRASSLPPKQGTSPRPPRCLTCSHQHSAHAHVTIKASNRVQQQWNDDWEDIEDEEEEYVEEPMTTPPTKRKRKPSEPEVVAPLPPMPCQYFTAVFAPSNSEYALIECLGPIVPFSAIYRIVPDLAKSPTQVLYYLQNNTALAERINKVALPQVKSFPVMISGGYHAQVRLFLPPGLREDEITRYPMIVHVYSGPGTQLVTDKWRVDWNTYLAGTKDYIVTQIDGRGSSGQGYQLLHEVYRRLGTVEVSDQLEVAEYLRDSLHFVDKRRVGIWGWSYGGYTAALAMASPTSLFQCGISVAPVTNWKLYDSTYTERYMGMPNVTDNYKGYEDSDLSKHAEKLRDKQFLMVHGTADDNVHFQQSMVFSKALSSKGALFKQLIYPDEGHNLAGVKKHLYRSMTLFLEDCFRKLVPLDVKPGLGNGGSSD</sequence>
<keyword evidence="5 15" id="KW-0812">Transmembrane</keyword>
<evidence type="ECO:0000313" key="18">
    <source>
        <dbReference type="EnsemblMetazoa" id="AARA015948-PA"/>
    </source>
</evidence>
<dbReference type="KEGG" id="aara:120900382"/>
<dbReference type="FunFam" id="3.40.50.1820:FF:000003">
    <property type="entry name" value="Dipeptidyl peptidase 4"/>
    <property type="match status" value="1"/>
</dbReference>
<dbReference type="GeneID" id="120900382"/>
<evidence type="ECO:0000256" key="1">
    <source>
        <dbReference type="ARBA" id="ARBA00004606"/>
    </source>
</evidence>
<keyword evidence="10 15" id="KW-0472">Membrane</keyword>
<evidence type="ECO:0000256" key="15">
    <source>
        <dbReference type="SAM" id="Phobius"/>
    </source>
</evidence>
<name>A0A1I8JT93_ANOAR</name>
<evidence type="ECO:0000256" key="3">
    <source>
        <dbReference type="ARBA" id="ARBA00022438"/>
    </source>
</evidence>
<comment type="similarity">
    <text evidence="2">Belongs to the peptidase S9B family. DPPIV subfamily.</text>
</comment>
<keyword evidence="7" id="KW-0720">Serine protease</keyword>
<dbReference type="InterPro" id="IPR050278">
    <property type="entry name" value="Serine_Prot_S9B/DPPIV"/>
</dbReference>
<dbReference type="VEuPathDB" id="VectorBase:AARA21_014839"/>
<dbReference type="Pfam" id="PF00930">
    <property type="entry name" value="DPPIV_N"/>
    <property type="match status" value="1"/>
</dbReference>
<dbReference type="Gene3D" id="2.140.10.30">
    <property type="entry name" value="Dipeptidylpeptidase IV, N-terminal domain"/>
    <property type="match status" value="1"/>
</dbReference>
<dbReference type="GO" id="GO:0008236">
    <property type="term" value="F:serine-type peptidase activity"/>
    <property type="evidence" value="ECO:0007669"/>
    <property type="project" value="UniProtKB-KW"/>
</dbReference>
<keyword evidence="9 15" id="KW-1133">Transmembrane helix</keyword>
<keyword evidence="19" id="KW-1185">Reference proteome</keyword>
<proteinExistence type="inferred from homology"/>
<dbReference type="CTD" id="57628"/>
<evidence type="ECO:0000256" key="2">
    <source>
        <dbReference type="ARBA" id="ARBA00010036"/>
    </source>
</evidence>
<feature type="region of interest" description="Disordered" evidence="14">
    <location>
        <begin position="507"/>
        <end position="531"/>
    </location>
</feature>
<dbReference type="PANTHER" id="PTHR11731:SF200">
    <property type="entry name" value="DIPEPTIDYL PEPTIDASE 10, ISOFORM B"/>
    <property type="match status" value="1"/>
</dbReference>
<dbReference type="AlphaFoldDB" id="A0A1I8JT93"/>
<dbReference type="EnsemblMetazoa" id="AARA015948-RA">
    <property type="protein sequence ID" value="AARA015948-PA"/>
    <property type="gene ID" value="AARA015948"/>
</dbReference>
<dbReference type="VEuPathDB" id="VectorBase:AARA015948"/>
<keyword evidence="8" id="KW-0735">Signal-anchor</keyword>
<feature type="domain" description="Peptidase S9 prolyl oligopeptidase catalytic" evidence="16">
    <location>
        <begin position="656"/>
        <end position="860"/>
    </location>
</feature>
<dbReference type="EMBL" id="APCN01000644">
    <property type="status" value="NOT_ANNOTATED_CDS"/>
    <property type="molecule type" value="Genomic_DNA"/>
</dbReference>
<dbReference type="InterPro" id="IPR001375">
    <property type="entry name" value="Peptidase_S9_cat"/>
</dbReference>
<dbReference type="GO" id="GO:0012505">
    <property type="term" value="C:endomembrane system"/>
    <property type="evidence" value="ECO:0007669"/>
    <property type="project" value="UniProtKB-SubCell"/>
</dbReference>
<dbReference type="Proteomes" id="UP000075840">
    <property type="component" value="Unassembled WGS sequence"/>
</dbReference>
<dbReference type="InterPro" id="IPR029058">
    <property type="entry name" value="AB_hydrolase_fold"/>
</dbReference>
<keyword evidence="4" id="KW-0645">Protease</keyword>
<evidence type="ECO:0000259" key="17">
    <source>
        <dbReference type="Pfam" id="PF00930"/>
    </source>
</evidence>
<dbReference type="InterPro" id="IPR002469">
    <property type="entry name" value="Peptidase_S9B_N"/>
</dbReference>
<evidence type="ECO:0000256" key="6">
    <source>
        <dbReference type="ARBA" id="ARBA00022801"/>
    </source>
</evidence>